<evidence type="ECO:0000259" key="3">
    <source>
        <dbReference type="Pfam" id="PF24809"/>
    </source>
</evidence>
<keyword evidence="2" id="KW-0175">Coiled coil</keyword>
<evidence type="ECO:0000256" key="1">
    <source>
        <dbReference type="ARBA" id="ARBA00022737"/>
    </source>
</evidence>
<comment type="caution">
    <text evidence="5">The sequence shown here is derived from an EMBL/GenBank/DDBJ whole genome shotgun (WGS) entry which is preliminary data.</text>
</comment>
<proteinExistence type="predicted"/>
<accession>A0A8H5JUJ9</accession>
<dbReference type="Proteomes" id="UP000574317">
    <property type="component" value="Unassembled WGS sequence"/>
</dbReference>
<gene>
    <name evidence="5" type="ORF">FNAPI_3385</name>
</gene>
<dbReference type="InterPro" id="IPR056125">
    <property type="entry name" value="DUF7708"/>
</dbReference>
<feature type="coiled-coil region" evidence="2">
    <location>
        <begin position="202"/>
        <end position="229"/>
    </location>
</feature>
<dbReference type="InterPro" id="IPR056884">
    <property type="entry name" value="NPHP3-like_N"/>
</dbReference>
<organism evidence="5 6">
    <name type="scientific">Fusarium napiforme</name>
    <dbReference type="NCBI Taxonomy" id="42672"/>
    <lineage>
        <taxon>Eukaryota</taxon>
        <taxon>Fungi</taxon>
        <taxon>Dikarya</taxon>
        <taxon>Ascomycota</taxon>
        <taxon>Pezizomycotina</taxon>
        <taxon>Sordariomycetes</taxon>
        <taxon>Hypocreomycetidae</taxon>
        <taxon>Hypocreales</taxon>
        <taxon>Nectriaceae</taxon>
        <taxon>Fusarium</taxon>
        <taxon>Fusarium fujikuroi species complex</taxon>
    </lineage>
</organism>
<evidence type="ECO:0000313" key="5">
    <source>
        <dbReference type="EMBL" id="KAF5562050.1"/>
    </source>
</evidence>
<keyword evidence="1" id="KW-0677">Repeat</keyword>
<name>A0A8H5JUJ9_9HYPO</name>
<reference evidence="5 6" key="1">
    <citation type="submission" date="2020-05" db="EMBL/GenBank/DDBJ databases">
        <title>Identification and distribution of gene clusters putatively required for synthesis of sphingolipid metabolism inhibitors in phylogenetically diverse species of the filamentous fungus Fusarium.</title>
        <authorList>
            <person name="Kim H.-S."/>
            <person name="Busman M."/>
            <person name="Brown D.W."/>
            <person name="Divon H."/>
            <person name="Uhlig S."/>
            <person name="Proctor R.H."/>
        </authorList>
    </citation>
    <scope>NUCLEOTIDE SEQUENCE [LARGE SCALE GENOMIC DNA]</scope>
    <source>
        <strain evidence="5 6">NRRL 25196</strain>
    </source>
</reference>
<dbReference type="Pfam" id="PF24883">
    <property type="entry name" value="NPHP3_N"/>
    <property type="match status" value="1"/>
</dbReference>
<evidence type="ECO:0000259" key="4">
    <source>
        <dbReference type="Pfam" id="PF24883"/>
    </source>
</evidence>
<keyword evidence="6" id="KW-1185">Reference proteome</keyword>
<feature type="domain" description="Nephrocystin 3-like N-terminal" evidence="4">
    <location>
        <begin position="284"/>
        <end position="472"/>
    </location>
</feature>
<protein>
    <submittedName>
        <fullName evidence="5">Uncharacterized protein</fullName>
    </submittedName>
</protein>
<dbReference type="EMBL" id="JAAOAO010000120">
    <property type="protein sequence ID" value="KAF5562050.1"/>
    <property type="molecule type" value="Genomic_DNA"/>
</dbReference>
<evidence type="ECO:0000313" key="6">
    <source>
        <dbReference type="Proteomes" id="UP000574317"/>
    </source>
</evidence>
<sequence length="504" mass="57525">MVKSQRLNPKQLSVWQVTSEQTVNEAWRNAMNAKLEFDAKGNYGATHVARDINAFAATTYDVLRDFSPMVEIVKDLGAPFGGMAVGTVCCLFAIAKNRIRIEEELHPMLKDIHDRLPAMNMYQHIYNDEHELDHLLQSAVVDAYASFMDYCVAATEFYTQGSLYRVFQSLTSQSMLSLKAEDVKRAVVRVRVCCEDLLGKNVNAIKDQLKVLQTDNIELRRRIQDLQNENDLKTLHHIGSLLGIRAFSTEDHDQQLEKHRSDLVAEFWPRTWHGDQEREKHLSQVLEDPEYQGWIQSHDSGLFIISGENYISGATNCWASLIALNLIDKGLGCKHDSSPISVYYLLGHHENEETQFHVISSIIYQLLLQYRNALQDKTQLDELLATLARYQTLPSVEVSQKENLLQSAAGRAIRMLPGGKDIWILVDRVDKCCEELPHYSPGGRRSRKTARALLRALGSLVQQDERKVKILAVVNRADWRVEQEADDFEVDGRIMVKRFVQDSD</sequence>
<evidence type="ECO:0000256" key="2">
    <source>
        <dbReference type="SAM" id="Coils"/>
    </source>
</evidence>
<dbReference type="Pfam" id="PF24809">
    <property type="entry name" value="DUF7708"/>
    <property type="match status" value="1"/>
</dbReference>
<feature type="domain" description="DUF7708" evidence="3">
    <location>
        <begin position="61"/>
        <end position="179"/>
    </location>
</feature>
<dbReference type="AlphaFoldDB" id="A0A8H5JUJ9"/>